<name>A0ABZ2G0S4_9SPHN</name>
<dbReference type="RefSeq" id="WP_338501334.1">
    <property type="nucleotide sequence ID" value="NZ_CP145607.1"/>
</dbReference>
<keyword evidence="1" id="KW-0472">Membrane</keyword>
<evidence type="ECO:0000313" key="3">
    <source>
        <dbReference type="Proteomes" id="UP001382935"/>
    </source>
</evidence>
<dbReference type="Pfam" id="PF12412">
    <property type="entry name" value="DUF3667"/>
    <property type="match status" value="1"/>
</dbReference>
<keyword evidence="1" id="KW-0812">Transmembrane</keyword>
<feature type="transmembrane region" description="Helical" evidence="1">
    <location>
        <begin position="354"/>
        <end position="375"/>
    </location>
</feature>
<evidence type="ECO:0000256" key="1">
    <source>
        <dbReference type="SAM" id="Phobius"/>
    </source>
</evidence>
<feature type="transmembrane region" description="Helical" evidence="1">
    <location>
        <begin position="289"/>
        <end position="309"/>
    </location>
</feature>
<feature type="transmembrane region" description="Helical" evidence="1">
    <location>
        <begin position="315"/>
        <end position="333"/>
    </location>
</feature>
<gene>
    <name evidence="2" type="ORF">V6R86_01255</name>
</gene>
<reference evidence="2 3" key="1">
    <citation type="submission" date="2024-02" db="EMBL/GenBank/DDBJ databases">
        <title>Full genome sequence of Sphingomonas kaistensis.</title>
        <authorList>
            <person name="Poletto B.L."/>
            <person name="Silva G."/>
            <person name="Galante D."/>
            <person name="Campos K.R."/>
            <person name="Santos M.B.N."/>
            <person name="Sacchi C.T."/>
        </authorList>
    </citation>
    <scope>NUCLEOTIDE SEQUENCE [LARGE SCALE GENOMIC DNA]</scope>
    <source>
        <strain evidence="2 3">MA4R</strain>
    </source>
</reference>
<feature type="transmembrane region" description="Helical" evidence="1">
    <location>
        <begin position="106"/>
        <end position="133"/>
    </location>
</feature>
<sequence>MNVVEPIADAVTGGIAARSVEPQTGVDGTGHTTERACLNCGAALVGAYCHNCGQHAHVHRSLGAFGHDLLHGVFHFEGKIWRTLPMLAWRPGELTRRYIAGERASFVSPVALFLFSVFVMFAVISALGGPVAIGGKRPTPTERSQAAKDFVKQREVSLGQFEQLRAERARLAAAGASTAEIDRRIADQQRDLQLEREIYETAMAVAGGDVDAPALEEPANVTQAGGGDGSDSWFERAYQKAKKNPSLLFYKLQTNGYKYSWALIPLSVPFLWLLFLHRRRYRRYRAYDHTVFVTYSITFMSLGFIILTLLRPLGLSGQAALMAMTVIPPIHIYRQLRGAYELTRLSALWRTVAVLFFAMLASGLFGMLLLLLGVLG</sequence>
<protein>
    <submittedName>
        <fullName evidence="2">DUF3667 domain-containing protein</fullName>
    </submittedName>
</protein>
<proteinExistence type="predicted"/>
<keyword evidence="1" id="KW-1133">Transmembrane helix</keyword>
<evidence type="ECO:0000313" key="2">
    <source>
        <dbReference type="EMBL" id="WWM69361.1"/>
    </source>
</evidence>
<feature type="transmembrane region" description="Helical" evidence="1">
    <location>
        <begin position="259"/>
        <end position="277"/>
    </location>
</feature>
<organism evidence="2 3">
    <name type="scientific">Sphingomonas kaistensis</name>
    <dbReference type="NCBI Taxonomy" id="298708"/>
    <lineage>
        <taxon>Bacteria</taxon>
        <taxon>Pseudomonadati</taxon>
        <taxon>Pseudomonadota</taxon>
        <taxon>Alphaproteobacteria</taxon>
        <taxon>Sphingomonadales</taxon>
        <taxon>Sphingomonadaceae</taxon>
        <taxon>Sphingomonas</taxon>
    </lineage>
</organism>
<dbReference type="Proteomes" id="UP001382935">
    <property type="component" value="Chromosome"/>
</dbReference>
<keyword evidence="3" id="KW-1185">Reference proteome</keyword>
<dbReference type="InterPro" id="IPR022134">
    <property type="entry name" value="DUF3667"/>
</dbReference>
<accession>A0ABZ2G0S4</accession>
<dbReference type="EMBL" id="CP145607">
    <property type="protein sequence ID" value="WWM69361.1"/>
    <property type="molecule type" value="Genomic_DNA"/>
</dbReference>